<evidence type="ECO:0000313" key="4">
    <source>
        <dbReference type="Proteomes" id="UP000579812"/>
    </source>
</evidence>
<keyword evidence="2" id="KW-0472">Membrane</keyword>
<evidence type="ECO:0000313" key="3">
    <source>
        <dbReference type="EMBL" id="KAF4109084.1"/>
    </source>
</evidence>
<sequence length="85" mass="9378">MHQPEPEGKRTELTLAPEEELQDESDQGSNNFMNYELFMSLILHGLCCSYCFPAVLYHTTKLIQSSNPTAAGCLQPCAISGEALL</sequence>
<keyword evidence="2" id="KW-1133">Transmembrane helix</keyword>
<name>A0A7J6CQ05_9TELE</name>
<feature type="compositionally biased region" description="Basic and acidic residues" evidence="1">
    <location>
        <begin position="1"/>
        <end position="12"/>
    </location>
</feature>
<gene>
    <name evidence="3" type="ORF">G5714_010157</name>
</gene>
<protein>
    <submittedName>
        <fullName evidence="3">Uncharacterized protein</fullName>
    </submittedName>
</protein>
<proteinExistence type="predicted"/>
<dbReference type="Proteomes" id="UP000579812">
    <property type="component" value="Unassembled WGS sequence"/>
</dbReference>
<evidence type="ECO:0000256" key="2">
    <source>
        <dbReference type="SAM" id="Phobius"/>
    </source>
</evidence>
<accession>A0A7J6CQ05</accession>
<feature type="compositionally biased region" description="Acidic residues" evidence="1">
    <location>
        <begin position="17"/>
        <end position="26"/>
    </location>
</feature>
<feature type="transmembrane region" description="Helical" evidence="2">
    <location>
        <begin position="37"/>
        <end position="57"/>
    </location>
</feature>
<comment type="caution">
    <text evidence="3">The sequence shown here is derived from an EMBL/GenBank/DDBJ whole genome shotgun (WGS) entry which is preliminary data.</text>
</comment>
<dbReference type="AlphaFoldDB" id="A0A7J6CQ05"/>
<reference evidence="3 4" key="1">
    <citation type="submission" date="2020-04" db="EMBL/GenBank/DDBJ databases">
        <title>Chromosome-level genome assembly of a cyprinid fish Onychostoma macrolepis by integration of Nanopore Sequencing, Bionano and Hi-C technology.</title>
        <authorList>
            <person name="Wang D."/>
        </authorList>
    </citation>
    <scope>NUCLEOTIDE SEQUENCE [LARGE SCALE GENOMIC DNA]</scope>
    <source>
        <strain evidence="3">SWU-2019</strain>
        <tissue evidence="3">Muscle</tissue>
    </source>
</reference>
<dbReference type="EMBL" id="JAAMOB010000009">
    <property type="protein sequence ID" value="KAF4109084.1"/>
    <property type="molecule type" value="Genomic_DNA"/>
</dbReference>
<evidence type="ECO:0000256" key="1">
    <source>
        <dbReference type="SAM" id="MobiDB-lite"/>
    </source>
</evidence>
<feature type="region of interest" description="Disordered" evidence="1">
    <location>
        <begin position="1"/>
        <end position="27"/>
    </location>
</feature>
<organism evidence="3 4">
    <name type="scientific">Onychostoma macrolepis</name>
    <dbReference type="NCBI Taxonomy" id="369639"/>
    <lineage>
        <taxon>Eukaryota</taxon>
        <taxon>Metazoa</taxon>
        <taxon>Chordata</taxon>
        <taxon>Craniata</taxon>
        <taxon>Vertebrata</taxon>
        <taxon>Euteleostomi</taxon>
        <taxon>Actinopterygii</taxon>
        <taxon>Neopterygii</taxon>
        <taxon>Teleostei</taxon>
        <taxon>Ostariophysi</taxon>
        <taxon>Cypriniformes</taxon>
        <taxon>Cyprinidae</taxon>
        <taxon>Acrossocheilinae</taxon>
        <taxon>Onychostoma</taxon>
    </lineage>
</organism>
<keyword evidence="4" id="KW-1185">Reference proteome</keyword>
<keyword evidence="2" id="KW-0812">Transmembrane</keyword>